<proteinExistence type="predicted"/>
<dbReference type="RefSeq" id="WP_110043076.1">
    <property type="nucleotide sequence ID" value="NZ_CP054612.1"/>
</dbReference>
<dbReference type="InterPro" id="IPR021136">
    <property type="entry name" value="Flagellar_hook_control-like_C"/>
</dbReference>
<dbReference type="PANTHER" id="PTHR37533:SF2">
    <property type="entry name" value="FLAGELLAR HOOK-LENGTH CONTROL PROTEIN"/>
    <property type="match status" value="1"/>
</dbReference>
<reference evidence="4 5" key="1">
    <citation type="submission" date="2018-05" db="EMBL/GenBank/DDBJ databases">
        <title>Genomic Encyclopedia of Type Strains, Phase III (KMG-III): the genomes of soil and plant-associated and newly described type strains.</title>
        <authorList>
            <person name="Whitman W."/>
        </authorList>
    </citation>
    <scope>NUCLEOTIDE SEQUENCE [LARGE SCALE GENOMIC DNA]</scope>
    <source>
        <strain evidence="4 5">CECT 5696</strain>
    </source>
</reference>
<dbReference type="AlphaFoldDB" id="A0A2V2YX51"/>
<organism evidence="4 5">
    <name type="scientific">Paenibacillus cellulosilyticus</name>
    <dbReference type="NCBI Taxonomy" id="375489"/>
    <lineage>
        <taxon>Bacteria</taxon>
        <taxon>Bacillati</taxon>
        <taxon>Bacillota</taxon>
        <taxon>Bacilli</taxon>
        <taxon>Bacillales</taxon>
        <taxon>Paenibacillaceae</taxon>
        <taxon>Paenibacillus</taxon>
    </lineage>
</organism>
<gene>
    <name evidence="4" type="ORF">DFQ01_103301</name>
</gene>
<keyword evidence="4" id="KW-0282">Flagellum</keyword>
<sequence>MDMAIASTPTVPAAQTQSKTAANGTDSSAAAAGSSGQFGQKLAGSMKGQGGTSTAAAKTEASSTTAADQTAATTQVATVEQLTAEQLVAAIGELLQGLQNNADEQQSDDASTQDSQNMLDTLQQMLDQLNAMLTLLGQEPVQPLPQVPGFEVEDMKVDVAQALVQLQQTIESGQLGSAKLGNSLEWLNSQLTVLQQSVQQLKTGQNEQAAPQEDEQLLNIAPHTSSTSEQPTATTTQTTVTVKAVSLLDQLNRNTVSPNLLQVIAGQQQTSEHAEEPVVTADETPIAINLHAQAVEAARTTTVARTVQVPQQVPVEQFAEKMADLMVNKFEVKTAAGNSEAKLTLTPEHLGQVDVRISVQNGQLTALFVTDSSAAKDMLDNQLALLRANLQSQGLDVEKLEVSQQSVDSQMAQQQDGGSGRQQSGNSSGTSDNSESELSAFETELAEQTVIRGLGFGRGINVRA</sequence>
<keyword evidence="4" id="KW-0969">Cilium</keyword>
<name>A0A2V2YX51_9BACL</name>
<dbReference type="Proteomes" id="UP000246635">
    <property type="component" value="Unassembled WGS sequence"/>
</dbReference>
<protein>
    <submittedName>
        <fullName evidence="4">Flagellar hook-length control protein FliK</fullName>
    </submittedName>
</protein>
<keyword evidence="5" id="KW-1185">Reference proteome</keyword>
<dbReference type="EMBL" id="QGTQ01000003">
    <property type="protein sequence ID" value="PWW06398.1"/>
    <property type="molecule type" value="Genomic_DNA"/>
</dbReference>
<accession>A0A2V2YX51</accession>
<dbReference type="Pfam" id="PF02120">
    <property type="entry name" value="Flg_hook"/>
    <property type="match status" value="1"/>
</dbReference>
<feature type="compositionally biased region" description="Polar residues" evidence="2">
    <location>
        <begin position="7"/>
        <end position="26"/>
    </location>
</feature>
<evidence type="ECO:0000259" key="3">
    <source>
        <dbReference type="Pfam" id="PF02120"/>
    </source>
</evidence>
<evidence type="ECO:0000256" key="1">
    <source>
        <dbReference type="SAM" id="Coils"/>
    </source>
</evidence>
<comment type="caution">
    <text evidence="4">The sequence shown here is derived from an EMBL/GenBank/DDBJ whole genome shotgun (WGS) entry which is preliminary data.</text>
</comment>
<feature type="compositionally biased region" description="Low complexity" evidence="2">
    <location>
        <begin position="402"/>
        <end position="431"/>
    </location>
</feature>
<feature type="domain" description="Flagellar hook-length control protein-like C-terminal" evidence="3">
    <location>
        <begin position="332"/>
        <end position="407"/>
    </location>
</feature>
<feature type="region of interest" description="Disordered" evidence="2">
    <location>
        <begin position="1"/>
        <end position="67"/>
    </location>
</feature>
<dbReference type="OrthoDB" id="2380967at2"/>
<dbReference type="InterPro" id="IPR052563">
    <property type="entry name" value="FliK"/>
</dbReference>
<feature type="region of interest" description="Disordered" evidence="2">
    <location>
        <begin position="401"/>
        <end position="442"/>
    </location>
</feature>
<dbReference type="CDD" id="cd17470">
    <property type="entry name" value="T3SS_Flik_C"/>
    <property type="match status" value="1"/>
</dbReference>
<evidence type="ECO:0000313" key="5">
    <source>
        <dbReference type="Proteomes" id="UP000246635"/>
    </source>
</evidence>
<evidence type="ECO:0000313" key="4">
    <source>
        <dbReference type="EMBL" id="PWW06398.1"/>
    </source>
</evidence>
<keyword evidence="4" id="KW-0966">Cell projection</keyword>
<feature type="compositionally biased region" description="Low complexity" evidence="2">
    <location>
        <begin position="52"/>
        <end position="67"/>
    </location>
</feature>
<keyword evidence="1" id="KW-0175">Coiled coil</keyword>
<feature type="coiled-coil region" evidence="1">
    <location>
        <begin position="112"/>
        <end position="139"/>
    </location>
</feature>
<dbReference type="Gene3D" id="3.30.750.140">
    <property type="match status" value="1"/>
</dbReference>
<dbReference type="PANTHER" id="PTHR37533">
    <property type="entry name" value="FLAGELLAR HOOK-LENGTH CONTROL PROTEIN"/>
    <property type="match status" value="1"/>
</dbReference>
<evidence type="ECO:0000256" key="2">
    <source>
        <dbReference type="SAM" id="MobiDB-lite"/>
    </source>
</evidence>
<dbReference type="InterPro" id="IPR038610">
    <property type="entry name" value="FliK-like_C_sf"/>
</dbReference>